<dbReference type="InterPro" id="IPR025110">
    <property type="entry name" value="AMP-bd_C"/>
</dbReference>
<dbReference type="PANTHER" id="PTHR43201:SF8">
    <property type="entry name" value="ACYL-COA SYNTHETASE FAMILY MEMBER 3"/>
    <property type="match status" value="1"/>
</dbReference>
<dbReference type="GO" id="GO:0031956">
    <property type="term" value="F:medium-chain fatty acid-CoA ligase activity"/>
    <property type="evidence" value="ECO:0007669"/>
    <property type="project" value="TreeGrafter"/>
</dbReference>
<organism evidence="5 8">
    <name type="scientific">Didymodactylos carnosus</name>
    <dbReference type="NCBI Taxonomy" id="1234261"/>
    <lineage>
        <taxon>Eukaryota</taxon>
        <taxon>Metazoa</taxon>
        <taxon>Spiralia</taxon>
        <taxon>Gnathifera</taxon>
        <taxon>Rotifera</taxon>
        <taxon>Eurotatoria</taxon>
        <taxon>Bdelloidea</taxon>
        <taxon>Philodinida</taxon>
        <taxon>Philodinidae</taxon>
        <taxon>Didymodactylos</taxon>
    </lineage>
</organism>
<dbReference type="EMBL" id="CAJNOQ010008802">
    <property type="protein sequence ID" value="CAF1207076.1"/>
    <property type="molecule type" value="Genomic_DNA"/>
</dbReference>
<dbReference type="Proteomes" id="UP000677228">
    <property type="component" value="Unassembled WGS sequence"/>
</dbReference>
<dbReference type="EMBL" id="CAJNOK010002986">
    <property type="protein sequence ID" value="CAF0883245.1"/>
    <property type="molecule type" value="Genomic_DNA"/>
</dbReference>
<proteinExistence type="inferred from homology"/>
<dbReference type="Gene3D" id="3.30.300.30">
    <property type="match status" value="1"/>
</dbReference>
<dbReference type="InterPro" id="IPR020845">
    <property type="entry name" value="AMP-binding_CS"/>
</dbReference>
<feature type="domain" description="AMP-dependent synthetase/ligase" evidence="2">
    <location>
        <begin position="11"/>
        <end position="422"/>
    </location>
</feature>
<dbReference type="EMBL" id="CAJOBC010008800">
    <property type="protein sequence ID" value="CAF3971201.1"/>
    <property type="molecule type" value="Genomic_DNA"/>
</dbReference>
<name>A0A814WYB8_9BILA</name>
<dbReference type="OrthoDB" id="2962993at2759"/>
<dbReference type="Pfam" id="PF00501">
    <property type="entry name" value="AMP-binding"/>
    <property type="match status" value="1"/>
</dbReference>
<comment type="similarity">
    <text evidence="1">Belongs to the ATP-dependent AMP-binding enzyme family.</text>
</comment>
<dbReference type="Proteomes" id="UP000681722">
    <property type="component" value="Unassembled WGS sequence"/>
</dbReference>
<evidence type="ECO:0000313" key="6">
    <source>
        <dbReference type="EMBL" id="CAF3666618.1"/>
    </source>
</evidence>
<evidence type="ECO:0000259" key="3">
    <source>
        <dbReference type="Pfam" id="PF13193"/>
    </source>
</evidence>
<evidence type="ECO:0000313" key="4">
    <source>
        <dbReference type="EMBL" id="CAF0883245.1"/>
    </source>
</evidence>
<dbReference type="Gene3D" id="3.40.50.12780">
    <property type="entry name" value="N-terminal domain of ligase-like"/>
    <property type="match status" value="1"/>
</dbReference>
<protein>
    <submittedName>
        <fullName evidence="5">Uncharacterized protein</fullName>
    </submittedName>
</protein>
<gene>
    <name evidence="5" type="ORF">GPM918_LOCUS24018</name>
    <name evidence="4" type="ORF">OVA965_LOCUS8733</name>
    <name evidence="7" type="ORF">SRO942_LOCUS24012</name>
    <name evidence="6" type="ORF">TMI583_LOCUS8727</name>
</gene>
<dbReference type="InterPro" id="IPR042099">
    <property type="entry name" value="ANL_N_sf"/>
</dbReference>
<feature type="domain" description="AMP-binding enzyme C-terminal" evidence="3">
    <location>
        <begin position="476"/>
        <end position="554"/>
    </location>
</feature>
<dbReference type="SUPFAM" id="SSF56801">
    <property type="entry name" value="Acetyl-CoA synthetase-like"/>
    <property type="match status" value="1"/>
</dbReference>
<dbReference type="EMBL" id="CAJOBA010002986">
    <property type="protein sequence ID" value="CAF3666618.1"/>
    <property type="molecule type" value="Genomic_DNA"/>
</dbReference>
<evidence type="ECO:0000256" key="1">
    <source>
        <dbReference type="ARBA" id="ARBA00006432"/>
    </source>
</evidence>
<evidence type="ECO:0000259" key="2">
    <source>
        <dbReference type="Pfam" id="PF00501"/>
    </source>
</evidence>
<accession>A0A814WYB8</accession>
<dbReference type="Proteomes" id="UP000682733">
    <property type="component" value="Unassembled WGS sequence"/>
</dbReference>
<evidence type="ECO:0000313" key="7">
    <source>
        <dbReference type="EMBL" id="CAF3971201.1"/>
    </source>
</evidence>
<evidence type="ECO:0000313" key="8">
    <source>
        <dbReference type="Proteomes" id="UP000663829"/>
    </source>
</evidence>
<dbReference type="GO" id="GO:0006631">
    <property type="term" value="P:fatty acid metabolic process"/>
    <property type="evidence" value="ECO:0007669"/>
    <property type="project" value="TreeGrafter"/>
</dbReference>
<dbReference type="PANTHER" id="PTHR43201">
    <property type="entry name" value="ACYL-COA SYNTHETASE"/>
    <property type="match status" value="1"/>
</dbReference>
<dbReference type="InterPro" id="IPR045851">
    <property type="entry name" value="AMP-bd_C_sf"/>
</dbReference>
<evidence type="ECO:0000313" key="5">
    <source>
        <dbReference type="EMBL" id="CAF1207076.1"/>
    </source>
</evidence>
<reference evidence="5" key="1">
    <citation type="submission" date="2021-02" db="EMBL/GenBank/DDBJ databases">
        <authorList>
            <person name="Nowell W R."/>
        </authorList>
    </citation>
    <scope>NUCLEOTIDE SEQUENCE</scope>
</reference>
<dbReference type="AlphaFoldDB" id="A0A814WYB8"/>
<dbReference type="PROSITE" id="PS00455">
    <property type="entry name" value="AMP_BINDING"/>
    <property type="match status" value="1"/>
</dbReference>
<sequence length="568" mass="64619">MSVRPVYFSSSKYPDDLALVDRSSSYTYRDLYFLSYRLSQKLLSVCNPSSSFTSTFPFRSEDTHIGILCSNDVSYVLSIWACFMIGCTCIPLSSQHPPSMLSYFLNDSECKALISTIEHNNSLDTIQATHPKLPIMLIDSNDLDSKLIPKQQYQQQPNNEPTSFHDHLLLTNYYDKRNALILYTSGTSGKPKGCVITHNNIQAYVESMTKAWKWTNSDVLLHVLPLHHTHGLINCLLTPLSVGATIVMMPKFNASEAWQYLASPGFEKPIINVFHAVPTIYSKLIDEYDSKIGTDETRFQSRNQAREFIKDQCQKMIRLMVCGSAALPTTLYEKWKQISGHDLLERYGMTEIGMTLTNPLDGERCVGRPFSGVEIKIVNDDGEDLLIANSEKTEILVTDKNDNQSIEGELLVRGPNVFKEYWKRKAETKKTFTKDGWFKTGDIARYEKEHDVFSIRGRLSMDILKRAGYKISALDIERVLLQHELIAEVAVVGIQDQVLGQKILAVIVIKQQRQQSTNLTIDDVRQFAKQYLPSYSLPDLIKKVDELPRNVMGKINKKELLNTLMIKN</sequence>
<comment type="caution">
    <text evidence="5">The sequence shown here is derived from an EMBL/GenBank/DDBJ whole genome shotgun (WGS) entry which is preliminary data.</text>
</comment>
<dbReference type="Proteomes" id="UP000663829">
    <property type="component" value="Unassembled WGS sequence"/>
</dbReference>
<dbReference type="CDD" id="cd05941">
    <property type="entry name" value="MCS"/>
    <property type="match status" value="1"/>
</dbReference>
<keyword evidence="8" id="KW-1185">Reference proteome</keyword>
<dbReference type="InterPro" id="IPR000873">
    <property type="entry name" value="AMP-dep_synth/lig_dom"/>
</dbReference>
<dbReference type="Pfam" id="PF13193">
    <property type="entry name" value="AMP-binding_C"/>
    <property type="match status" value="1"/>
</dbReference>